<reference evidence="2 3" key="1">
    <citation type="submission" date="2016-06" db="EMBL/GenBank/DDBJ databases">
        <title>Four novel species of enterococci isolated from chicken manure.</title>
        <authorList>
            <person name="Van Tyne D."/>
        </authorList>
    </citation>
    <scope>NUCLEOTIDE SEQUENCE [LARGE SCALE GENOMIC DNA]</scope>
    <source>
        <strain evidence="2 3">CU12B</strain>
    </source>
</reference>
<feature type="transmembrane region" description="Helical" evidence="1">
    <location>
        <begin position="106"/>
        <end position="128"/>
    </location>
</feature>
<feature type="transmembrane region" description="Helical" evidence="1">
    <location>
        <begin position="377"/>
        <end position="397"/>
    </location>
</feature>
<keyword evidence="1" id="KW-1133">Transmembrane helix</keyword>
<comment type="caution">
    <text evidence="2">The sequence shown here is derived from an EMBL/GenBank/DDBJ whole genome shotgun (WGS) entry which is preliminary data.</text>
</comment>
<keyword evidence="1" id="KW-0812">Transmembrane</keyword>
<dbReference type="Pfam" id="PF05975">
    <property type="entry name" value="EcsB"/>
    <property type="match status" value="1"/>
</dbReference>
<evidence type="ECO:0000313" key="3">
    <source>
        <dbReference type="Proteomes" id="UP000782705"/>
    </source>
</evidence>
<protein>
    <submittedName>
        <fullName evidence="2">Multidrug ABC transporter permease</fullName>
    </submittedName>
</protein>
<feature type="transmembrane region" description="Helical" evidence="1">
    <location>
        <begin position="20"/>
        <end position="43"/>
    </location>
</feature>
<feature type="transmembrane region" description="Helical" evidence="1">
    <location>
        <begin position="304"/>
        <end position="324"/>
    </location>
</feature>
<gene>
    <name evidence="2" type="ORF">BAU17_00455</name>
</gene>
<feature type="transmembrane region" description="Helical" evidence="1">
    <location>
        <begin position="188"/>
        <end position="206"/>
    </location>
</feature>
<keyword evidence="1" id="KW-0472">Membrane</keyword>
<accession>A0ABQ6Z2E2</accession>
<evidence type="ECO:0000256" key="1">
    <source>
        <dbReference type="SAM" id="Phobius"/>
    </source>
</evidence>
<evidence type="ECO:0000313" key="2">
    <source>
        <dbReference type="EMBL" id="KAF1305756.1"/>
    </source>
</evidence>
<dbReference type="InterPro" id="IPR010288">
    <property type="entry name" value="EcsB_ABC"/>
</dbReference>
<proteinExistence type="predicted"/>
<feature type="transmembrane region" description="Helical" evidence="1">
    <location>
        <begin position="281"/>
        <end position="298"/>
    </location>
</feature>
<dbReference type="Proteomes" id="UP000782705">
    <property type="component" value="Unassembled WGS sequence"/>
</dbReference>
<keyword evidence="3" id="KW-1185">Reference proteome</keyword>
<organism evidence="2 3">
    <name type="scientific">Candidatus Enterococcus willemsii</name>
    <dbReference type="NCBI Taxonomy" id="1857215"/>
    <lineage>
        <taxon>Bacteria</taxon>
        <taxon>Bacillati</taxon>
        <taxon>Bacillota</taxon>
        <taxon>Bacilli</taxon>
        <taxon>Lactobacillales</taxon>
        <taxon>Enterococcaceae</taxon>
        <taxon>Enterococcus</taxon>
    </lineage>
</organism>
<name>A0ABQ6Z2E2_9ENTE</name>
<dbReference type="RefSeq" id="WP_161901072.1">
    <property type="nucleotide sequence ID" value="NZ_MAEL01000010.1"/>
</dbReference>
<sequence length="405" mass="47221">MAEFFQERLRLHQKNMQRYLKYVFNDHFALIMMFLIGGLGLYYSNLLKTTTISLPVGGTIVLIIWSLALYIGQFTSLAKSADIVFLLPKERQMRTYLSQAFKYSCYFPFAMLALILGVTMPLLVVVTGQGFSTYFYYLLMLWGLKFSHLQIQRMALFQDMEKAKTNACLLWQIITIGTLALSIFMYPIIGLVLAVLQIFLFHNLCWQKMHAPLDWERMVQKEQHRLHQVYRFINLFTDVPEITAQIKRRKYLDVLLSKITFSKEHTYLYLYARRLLRGTEFSGLYLRLVVLGSVLLVFVSERWFALGIGALFIYLIGFQLLPLYHQFQYMVSAQLYPIPEKQKLQAMKQLLGGLLGMKAVIFTVVSCFALPTWSQRLIVGLGYFVVVGLFIFLYLPYRIKKSQSK</sequence>
<dbReference type="EMBL" id="MAEL01000010">
    <property type="protein sequence ID" value="KAF1305756.1"/>
    <property type="molecule type" value="Genomic_DNA"/>
</dbReference>
<feature type="transmembrane region" description="Helical" evidence="1">
    <location>
        <begin position="350"/>
        <end position="371"/>
    </location>
</feature>
<feature type="transmembrane region" description="Helical" evidence="1">
    <location>
        <begin position="63"/>
        <end position="85"/>
    </location>
</feature>
<dbReference type="PIRSF" id="PIRSF037259">
    <property type="entry name" value="EcsB_ABC"/>
    <property type="match status" value="1"/>
</dbReference>